<dbReference type="OrthoDB" id="3553147at2759"/>
<protein>
    <recommendedName>
        <fullName evidence="1">Heterokaryon incompatibility domain-containing protein</fullName>
    </recommendedName>
</protein>
<dbReference type="InterPro" id="IPR052895">
    <property type="entry name" value="HetReg/Transcr_Mod"/>
</dbReference>
<keyword evidence="3" id="KW-1185">Reference proteome</keyword>
<dbReference type="EMBL" id="CP042190">
    <property type="protein sequence ID" value="QDS71571.1"/>
    <property type="molecule type" value="Genomic_DNA"/>
</dbReference>
<name>A0A517L7G9_9PEZI</name>
<dbReference type="AlphaFoldDB" id="A0A517L7G9"/>
<gene>
    <name evidence="2" type="ORF">FKW77_005934</name>
</gene>
<dbReference type="InterPro" id="IPR010730">
    <property type="entry name" value="HET"/>
</dbReference>
<accession>A0A517L7G9</accession>
<feature type="domain" description="Heterokaryon incompatibility" evidence="1">
    <location>
        <begin position="44"/>
        <end position="239"/>
    </location>
</feature>
<evidence type="ECO:0000313" key="2">
    <source>
        <dbReference type="EMBL" id="QDS71571.1"/>
    </source>
</evidence>
<dbReference type="Proteomes" id="UP000316270">
    <property type="component" value="Chromosome 6"/>
</dbReference>
<evidence type="ECO:0000259" key="1">
    <source>
        <dbReference type="Pfam" id="PF06985"/>
    </source>
</evidence>
<dbReference type="PANTHER" id="PTHR24148:SF73">
    <property type="entry name" value="HET DOMAIN PROTEIN (AFU_ORTHOLOGUE AFUA_8G01020)"/>
    <property type="match status" value="1"/>
</dbReference>
<dbReference type="PANTHER" id="PTHR24148">
    <property type="entry name" value="ANKYRIN REPEAT DOMAIN-CONTAINING PROTEIN 39 HOMOLOG-RELATED"/>
    <property type="match status" value="1"/>
</dbReference>
<organism evidence="2 3">
    <name type="scientific">Venturia effusa</name>
    <dbReference type="NCBI Taxonomy" id="50376"/>
    <lineage>
        <taxon>Eukaryota</taxon>
        <taxon>Fungi</taxon>
        <taxon>Dikarya</taxon>
        <taxon>Ascomycota</taxon>
        <taxon>Pezizomycotina</taxon>
        <taxon>Dothideomycetes</taxon>
        <taxon>Pleosporomycetidae</taxon>
        <taxon>Venturiales</taxon>
        <taxon>Venturiaceae</taxon>
        <taxon>Venturia</taxon>
    </lineage>
</organism>
<evidence type="ECO:0000313" key="3">
    <source>
        <dbReference type="Proteomes" id="UP000316270"/>
    </source>
</evidence>
<sequence>MAYSTTPLDLLAREIRLLYIQPGVWEDEIFCSLSAVPLEAEPRYDALSYAWGDSNITLPVMINNSPFKVTTTVWSALRRLRQKRDTRVIWIDQICIDQGNDAEKTHQVNMMAEIYKSAQHVWIWFGDEEETEERGFYERPLTVEEASSNFKLHEIRRKEAQRHWAHRLWMKMRSQTCHDWEALSLALDFITSVAEDKHFYETPHFKLNGRKTGVFQDLFRGLRLLADRTWWTRVWVVQETCLASSATVVLGSRAVPFALLEHWCRNWLHHVNRNCCRSIWLKMRRDVADVTAGAKLHDSIRTISRCKGNEDRSLLGCLWITRSMKSKDRRDKVYGLLGLLNQESYPISPDYSLPVLEVYTKVVKAHIGMHANLDFLSNLVPGPPEFPSWVPDWSRRSLKAIGYGWFHEGFGTWEEETNAAIDESGKVLSVDGILLDTVSWSSINHIGRNSSYGDIFLAIEEFHRALVRRGSLDCEYIMGKKIVSAAETWTSTIDHLIWKQGFQPAIKPLNTGSFPTSRLVSNRGSYLALGQEQPDLEE</sequence>
<dbReference type="Pfam" id="PF06985">
    <property type="entry name" value="HET"/>
    <property type="match status" value="1"/>
</dbReference>
<proteinExistence type="predicted"/>
<reference evidence="2 3" key="1">
    <citation type="submission" date="2019-07" db="EMBL/GenBank/DDBJ databases">
        <title>Finished genome of Venturia effusa.</title>
        <authorList>
            <person name="Young C.A."/>
            <person name="Cox M.P."/>
            <person name="Ganley A.R.D."/>
            <person name="David W.J."/>
        </authorList>
    </citation>
    <scope>NUCLEOTIDE SEQUENCE [LARGE SCALE GENOMIC DNA]</scope>
    <source>
        <strain evidence="3">albino</strain>
    </source>
</reference>